<name>A0ABN2KRB8_9MICC</name>
<feature type="domain" description="Cupin type-2" evidence="1">
    <location>
        <begin position="57"/>
        <end position="124"/>
    </location>
</feature>
<dbReference type="InterPro" id="IPR013096">
    <property type="entry name" value="Cupin_2"/>
</dbReference>
<dbReference type="Proteomes" id="UP001501204">
    <property type="component" value="Unassembled WGS sequence"/>
</dbReference>
<dbReference type="PANTHER" id="PTHR36440">
    <property type="entry name" value="PUTATIVE (AFU_ORTHOLOGUE AFUA_8G07350)-RELATED"/>
    <property type="match status" value="1"/>
</dbReference>
<organism evidence="2 3">
    <name type="scientific">Kocuria aegyptia</name>
    <dbReference type="NCBI Taxonomy" id="330943"/>
    <lineage>
        <taxon>Bacteria</taxon>
        <taxon>Bacillati</taxon>
        <taxon>Actinomycetota</taxon>
        <taxon>Actinomycetes</taxon>
        <taxon>Micrococcales</taxon>
        <taxon>Micrococcaceae</taxon>
        <taxon>Kocuria</taxon>
    </lineage>
</organism>
<evidence type="ECO:0000259" key="1">
    <source>
        <dbReference type="Pfam" id="PF07883"/>
    </source>
</evidence>
<proteinExistence type="predicted"/>
<evidence type="ECO:0000313" key="2">
    <source>
        <dbReference type="EMBL" id="GAA1762876.1"/>
    </source>
</evidence>
<evidence type="ECO:0000313" key="3">
    <source>
        <dbReference type="Proteomes" id="UP001501204"/>
    </source>
</evidence>
<dbReference type="Pfam" id="PF07883">
    <property type="entry name" value="Cupin_2"/>
    <property type="match status" value="1"/>
</dbReference>
<gene>
    <name evidence="2" type="ORF">GCM10009767_22080</name>
</gene>
<dbReference type="InterPro" id="IPR053146">
    <property type="entry name" value="QDO-like"/>
</dbReference>
<dbReference type="InterPro" id="IPR014710">
    <property type="entry name" value="RmlC-like_jellyroll"/>
</dbReference>
<accession>A0ABN2KRB8</accession>
<reference evidence="2 3" key="1">
    <citation type="journal article" date="2019" name="Int. J. Syst. Evol. Microbiol.">
        <title>The Global Catalogue of Microorganisms (GCM) 10K type strain sequencing project: providing services to taxonomists for standard genome sequencing and annotation.</title>
        <authorList>
            <consortium name="The Broad Institute Genomics Platform"/>
            <consortium name="The Broad Institute Genome Sequencing Center for Infectious Disease"/>
            <person name="Wu L."/>
            <person name="Ma J."/>
        </authorList>
    </citation>
    <scope>NUCLEOTIDE SEQUENCE [LARGE SCALE GENOMIC DNA]</scope>
    <source>
        <strain evidence="2 3">JCM 14735</strain>
    </source>
</reference>
<sequence>MCWRRGPGAAHPVGMDAQDYGPVGPDAGQAHNIGGFVTNRTLLHGDATGGRFSVVETRIEPRQSANPPHRNSREDLFLVVVEGRVGVQLGDEVFQAGPGELVRMPRGQWHCFWNAGEEPARAQVIISPAGYETSLEQMAQHIPEGAPPDIEAVTAIAQGAGVELDVPGWMQLVQRQGLDQPPGWPAPPA</sequence>
<dbReference type="EMBL" id="BAAAOA010000027">
    <property type="protein sequence ID" value="GAA1762876.1"/>
    <property type="molecule type" value="Genomic_DNA"/>
</dbReference>
<keyword evidence="3" id="KW-1185">Reference proteome</keyword>
<comment type="caution">
    <text evidence="2">The sequence shown here is derived from an EMBL/GenBank/DDBJ whole genome shotgun (WGS) entry which is preliminary data.</text>
</comment>
<dbReference type="InterPro" id="IPR011051">
    <property type="entry name" value="RmlC_Cupin_sf"/>
</dbReference>
<dbReference type="Gene3D" id="2.60.120.10">
    <property type="entry name" value="Jelly Rolls"/>
    <property type="match status" value="1"/>
</dbReference>
<protein>
    <recommendedName>
        <fullName evidence="1">Cupin type-2 domain-containing protein</fullName>
    </recommendedName>
</protein>
<dbReference type="PANTHER" id="PTHR36440:SF1">
    <property type="entry name" value="PUTATIVE (AFU_ORTHOLOGUE AFUA_8G07350)-RELATED"/>
    <property type="match status" value="1"/>
</dbReference>
<dbReference type="SUPFAM" id="SSF51182">
    <property type="entry name" value="RmlC-like cupins"/>
    <property type="match status" value="1"/>
</dbReference>